<evidence type="ECO:0000313" key="14">
    <source>
        <dbReference type="Proteomes" id="UP001234581"/>
    </source>
</evidence>
<keyword evidence="11" id="KW-0175">Coiled coil</keyword>
<comment type="caution">
    <text evidence="13">The sequence shown here is derived from an EMBL/GenBank/DDBJ whole genome shotgun (WGS) entry which is preliminary data.</text>
</comment>
<reference evidence="13 14" key="1">
    <citation type="submission" date="2023-03" db="EMBL/GenBank/DDBJ databases">
        <title>Genome sequence of Lichtheimia ornata CBS 291.66.</title>
        <authorList>
            <person name="Mohabir J.T."/>
            <person name="Shea T.P."/>
            <person name="Kurbessoian T."/>
            <person name="Berby B."/>
            <person name="Fontaine J."/>
            <person name="Livny J."/>
            <person name="Gnirke A."/>
            <person name="Stajich J.E."/>
            <person name="Cuomo C.A."/>
        </authorList>
    </citation>
    <scope>NUCLEOTIDE SEQUENCE [LARGE SCALE GENOMIC DNA]</scope>
    <source>
        <strain evidence="13">CBS 291.66</strain>
    </source>
</reference>
<dbReference type="PANTHER" id="PTHR46367:SF1">
    <property type="entry name" value="ATAXIN-7-LIKE PROTEIN 3"/>
    <property type="match status" value="1"/>
</dbReference>
<evidence type="ECO:0000256" key="1">
    <source>
        <dbReference type="ARBA" id="ARBA00004123"/>
    </source>
</evidence>
<dbReference type="GO" id="GO:0006357">
    <property type="term" value="P:regulation of transcription by RNA polymerase II"/>
    <property type="evidence" value="ECO:0007669"/>
    <property type="project" value="TreeGrafter"/>
</dbReference>
<proteinExistence type="inferred from homology"/>
<evidence type="ECO:0000256" key="11">
    <source>
        <dbReference type="SAM" id="Coils"/>
    </source>
</evidence>
<feature type="region of interest" description="Disordered" evidence="12">
    <location>
        <begin position="1"/>
        <end position="44"/>
    </location>
</feature>
<keyword evidence="6" id="KW-0805">Transcription regulation</keyword>
<comment type="similarity">
    <text evidence="10">Belongs to the SGF11 family.</text>
</comment>
<keyword evidence="3" id="KW-0863">Zinc-finger</keyword>
<keyword evidence="14" id="KW-1185">Reference proteome</keyword>
<dbReference type="GO" id="GO:0000124">
    <property type="term" value="C:SAGA complex"/>
    <property type="evidence" value="ECO:0007669"/>
    <property type="project" value="TreeGrafter"/>
</dbReference>
<evidence type="ECO:0000256" key="9">
    <source>
        <dbReference type="ARBA" id="ARBA00023242"/>
    </source>
</evidence>
<keyword evidence="9" id="KW-0539">Nucleus</keyword>
<keyword evidence="5" id="KW-0156">Chromatin regulator</keyword>
<dbReference type="AlphaFoldDB" id="A0AAD7XWZ6"/>
<keyword evidence="7 10" id="KW-0010">Activator</keyword>
<dbReference type="Pfam" id="PF08209">
    <property type="entry name" value="Sgf11"/>
    <property type="match status" value="1"/>
</dbReference>
<feature type="region of interest" description="Disordered" evidence="12">
    <location>
        <begin position="183"/>
        <end position="242"/>
    </location>
</feature>
<dbReference type="GO" id="GO:0003713">
    <property type="term" value="F:transcription coactivator activity"/>
    <property type="evidence" value="ECO:0007669"/>
    <property type="project" value="TreeGrafter"/>
</dbReference>
<dbReference type="Gene3D" id="3.30.160.60">
    <property type="entry name" value="Classic Zinc Finger"/>
    <property type="match status" value="1"/>
</dbReference>
<keyword evidence="4" id="KW-0862">Zinc</keyword>
<evidence type="ECO:0000256" key="12">
    <source>
        <dbReference type="SAM" id="MobiDB-lite"/>
    </source>
</evidence>
<dbReference type="GeneID" id="83211487"/>
<feature type="compositionally biased region" description="Low complexity" evidence="12">
    <location>
        <begin position="1"/>
        <end position="20"/>
    </location>
</feature>
<keyword evidence="8" id="KW-0804">Transcription</keyword>
<feature type="coiled-coil region" evidence="11">
    <location>
        <begin position="50"/>
        <end position="77"/>
    </location>
</feature>
<evidence type="ECO:0000313" key="13">
    <source>
        <dbReference type="EMBL" id="KAJ8660214.1"/>
    </source>
</evidence>
<dbReference type="Proteomes" id="UP001234581">
    <property type="component" value="Unassembled WGS sequence"/>
</dbReference>
<evidence type="ECO:0000256" key="2">
    <source>
        <dbReference type="ARBA" id="ARBA00022723"/>
    </source>
</evidence>
<evidence type="ECO:0000256" key="10">
    <source>
        <dbReference type="RuleBase" id="RU261113"/>
    </source>
</evidence>
<dbReference type="RefSeq" id="XP_058345127.1">
    <property type="nucleotide sequence ID" value="XM_058484139.1"/>
</dbReference>
<keyword evidence="2" id="KW-0479">Metal-binding</keyword>
<dbReference type="GO" id="GO:0008270">
    <property type="term" value="F:zinc ion binding"/>
    <property type="evidence" value="ECO:0007669"/>
    <property type="project" value="UniProtKB-KW"/>
</dbReference>
<name>A0AAD7XWZ6_9FUNG</name>
<dbReference type="PANTHER" id="PTHR46367">
    <property type="entry name" value="ATAXIN-7-LIKE PROTEIN 3"/>
    <property type="match status" value="1"/>
</dbReference>
<dbReference type="InterPro" id="IPR013246">
    <property type="entry name" value="SAGA_su_Sgf11"/>
</dbReference>
<evidence type="ECO:0000256" key="6">
    <source>
        <dbReference type="ARBA" id="ARBA00023015"/>
    </source>
</evidence>
<sequence>MHNSKQQQSSKAGSSLTSSSPAKNDASSNSQPPLSEKQRETNNAFFRKMVNDRNKKLEELQQTHTTLQTNATKISENEKEDQTNKASLAFMLLGELIDECIYDVVFEAHRNIKQANSVCQICQTKCRSYVSRPGCDVYGNTYAANNLPSYECVNCHKMIAAGRYAPHLEKCLGLAGRQSSRVANRRLGSSSPYASTPTSMDESAHALSDPESDKKKKRPIQSTSNGISRVKKLKNASMSEKP</sequence>
<dbReference type="GO" id="GO:0071819">
    <property type="term" value="C:DUBm complex"/>
    <property type="evidence" value="ECO:0007669"/>
    <property type="project" value="TreeGrafter"/>
</dbReference>
<evidence type="ECO:0000256" key="7">
    <source>
        <dbReference type="ARBA" id="ARBA00023159"/>
    </source>
</evidence>
<protein>
    <recommendedName>
        <fullName evidence="10">SAGA-associated factor 11</fullName>
    </recommendedName>
</protein>
<organism evidence="13 14">
    <name type="scientific">Lichtheimia ornata</name>
    <dbReference type="NCBI Taxonomy" id="688661"/>
    <lineage>
        <taxon>Eukaryota</taxon>
        <taxon>Fungi</taxon>
        <taxon>Fungi incertae sedis</taxon>
        <taxon>Mucoromycota</taxon>
        <taxon>Mucoromycotina</taxon>
        <taxon>Mucoromycetes</taxon>
        <taxon>Mucorales</taxon>
        <taxon>Lichtheimiaceae</taxon>
        <taxon>Lichtheimia</taxon>
    </lineage>
</organism>
<accession>A0AAD7XWZ6</accession>
<dbReference type="GO" id="GO:0006325">
    <property type="term" value="P:chromatin organization"/>
    <property type="evidence" value="ECO:0007669"/>
    <property type="project" value="UniProtKB-KW"/>
</dbReference>
<evidence type="ECO:0000256" key="3">
    <source>
        <dbReference type="ARBA" id="ARBA00022771"/>
    </source>
</evidence>
<evidence type="ECO:0000256" key="4">
    <source>
        <dbReference type="ARBA" id="ARBA00022833"/>
    </source>
</evidence>
<gene>
    <name evidence="13" type="ORF">O0I10_004074</name>
</gene>
<evidence type="ECO:0000256" key="8">
    <source>
        <dbReference type="ARBA" id="ARBA00023163"/>
    </source>
</evidence>
<comment type="subcellular location">
    <subcellularLocation>
        <location evidence="1 10">Nucleus</location>
    </subcellularLocation>
</comment>
<dbReference type="InterPro" id="IPR051078">
    <property type="entry name" value="SGF11"/>
</dbReference>
<feature type="compositionally biased region" description="Polar residues" evidence="12">
    <location>
        <begin position="183"/>
        <end position="201"/>
    </location>
</feature>
<dbReference type="EMBL" id="JARTCD010000014">
    <property type="protein sequence ID" value="KAJ8660214.1"/>
    <property type="molecule type" value="Genomic_DNA"/>
</dbReference>
<feature type="compositionally biased region" description="Polar residues" evidence="12">
    <location>
        <begin position="21"/>
        <end position="33"/>
    </location>
</feature>
<evidence type="ECO:0000256" key="5">
    <source>
        <dbReference type="ARBA" id="ARBA00022853"/>
    </source>
</evidence>